<evidence type="ECO:0000256" key="6">
    <source>
        <dbReference type="ARBA" id="ARBA00022989"/>
    </source>
</evidence>
<keyword evidence="6 9" id="KW-1133">Transmembrane helix</keyword>
<evidence type="ECO:0000256" key="3">
    <source>
        <dbReference type="ARBA" id="ARBA00022692"/>
    </source>
</evidence>
<organism evidence="12 13">
    <name type="scientific">Amycolatopsis xylanica</name>
    <dbReference type="NCBI Taxonomy" id="589385"/>
    <lineage>
        <taxon>Bacteria</taxon>
        <taxon>Bacillati</taxon>
        <taxon>Actinomycetota</taxon>
        <taxon>Actinomycetes</taxon>
        <taxon>Pseudonocardiales</taxon>
        <taxon>Pseudonocardiaceae</taxon>
        <taxon>Amycolatopsis</taxon>
    </lineage>
</organism>
<protein>
    <submittedName>
        <fullName evidence="12">Copper transport protein</fullName>
    </submittedName>
</protein>
<dbReference type="Pfam" id="PF05425">
    <property type="entry name" value="CopD"/>
    <property type="match status" value="1"/>
</dbReference>
<dbReference type="EMBL" id="FNON01000003">
    <property type="protein sequence ID" value="SDX62591.1"/>
    <property type="molecule type" value="Genomic_DNA"/>
</dbReference>
<evidence type="ECO:0000256" key="7">
    <source>
        <dbReference type="ARBA" id="ARBA00023008"/>
    </source>
</evidence>
<feature type="transmembrane region" description="Helical" evidence="9">
    <location>
        <begin position="329"/>
        <end position="352"/>
    </location>
</feature>
<sequence length="439" mass="45689">MIARLLGVIGLLFTLVVFGAPPASAHVEIISTTPSEGTRLQAVPPLISLRLTENIGIQQDSLHVVDERGTRVDDGPVFQPGEESEVVGIRLKPGLSSGSYLVTYGFISADSHPVRGSFAFVVGDGPLLTASGSVSAANGTNTTVDVVHTALRWVSFCGLALLGGLLFVLLCRPGGRDDRLVRRVILGGCAATAVASLVVLLLQGPYVAGQDLTAVTDFGLLGATLKLSYGKLMLLRVGILAVVGWLANRLLGPDTPLRPRYENLTMVAGFVVLLTFSATGHAIADPVPFFSLAADMAHLGGIVLWIGGLVQIALCLWRPASGEDLAQVLSRFSMVAFVSVATIVASGAYLSWRSVASFSALFTTTYGVLLLIKLAGFALLLAAANASRNAVRRRAIAVDSGGSVATDLRTLRLAVTAEVAIASVVLVLAAILSSTAPAR</sequence>
<keyword evidence="3 9" id="KW-0812">Transmembrane</keyword>
<dbReference type="Proteomes" id="UP000199515">
    <property type="component" value="Unassembled WGS sequence"/>
</dbReference>
<feature type="domain" description="CopC" evidence="10">
    <location>
        <begin position="26"/>
        <end position="122"/>
    </location>
</feature>
<evidence type="ECO:0000259" key="10">
    <source>
        <dbReference type="Pfam" id="PF04234"/>
    </source>
</evidence>
<dbReference type="STRING" id="589385.SAMN05421504_103295"/>
<dbReference type="InterPro" id="IPR014755">
    <property type="entry name" value="Cu-Rt/internalin_Ig-like"/>
</dbReference>
<evidence type="ECO:0000256" key="2">
    <source>
        <dbReference type="ARBA" id="ARBA00022475"/>
    </source>
</evidence>
<feature type="transmembrane region" description="Helical" evidence="9">
    <location>
        <begin position="150"/>
        <end position="171"/>
    </location>
</feature>
<keyword evidence="2" id="KW-1003">Cell membrane</keyword>
<accession>A0A1H3D866</accession>
<evidence type="ECO:0000256" key="4">
    <source>
        <dbReference type="ARBA" id="ARBA00022723"/>
    </source>
</evidence>
<dbReference type="GO" id="GO:0046688">
    <property type="term" value="P:response to copper ion"/>
    <property type="evidence" value="ECO:0007669"/>
    <property type="project" value="InterPro"/>
</dbReference>
<dbReference type="SUPFAM" id="SSF81296">
    <property type="entry name" value="E set domains"/>
    <property type="match status" value="1"/>
</dbReference>
<name>A0A1H3D866_9PSEU</name>
<gene>
    <name evidence="12" type="ORF">SAMN05421504_103295</name>
</gene>
<feature type="domain" description="Copper resistance protein D" evidence="11">
    <location>
        <begin position="326"/>
        <end position="432"/>
    </location>
</feature>
<dbReference type="InterPro" id="IPR032694">
    <property type="entry name" value="CopC/D"/>
</dbReference>
<dbReference type="OrthoDB" id="5242236at2"/>
<dbReference type="GO" id="GO:0042597">
    <property type="term" value="C:periplasmic space"/>
    <property type="evidence" value="ECO:0007669"/>
    <property type="project" value="InterPro"/>
</dbReference>
<dbReference type="GO" id="GO:0006825">
    <property type="term" value="P:copper ion transport"/>
    <property type="evidence" value="ECO:0007669"/>
    <property type="project" value="InterPro"/>
</dbReference>
<keyword evidence="5" id="KW-0732">Signal</keyword>
<dbReference type="InterPro" id="IPR014756">
    <property type="entry name" value="Ig_E-set"/>
</dbReference>
<dbReference type="PANTHER" id="PTHR34820:SF4">
    <property type="entry name" value="INNER MEMBRANE PROTEIN YEBZ"/>
    <property type="match status" value="1"/>
</dbReference>
<evidence type="ECO:0000256" key="5">
    <source>
        <dbReference type="ARBA" id="ARBA00022729"/>
    </source>
</evidence>
<proteinExistence type="predicted"/>
<keyword evidence="4" id="KW-0479">Metal-binding</keyword>
<evidence type="ECO:0000313" key="13">
    <source>
        <dbReference type="Proteomes" id="UP000199515"/>
    </source>
</evidence>
<feature type="transmembrane region" description="Helical" evidence="9">
    <location>
        <begin position="413"/>
        <end position="432"/>
    </location>
</feature>
<keyword evidence="7" id="KW-0186">Copper</keyword>
<reference evidence="12 13" key="1">
    <citation type="submission" date="2016-10" db="EMBL/GenBank/DDBJ databases">
        <authorList>
            <person name="de Groot N.N."/>
        </authorList>
    </citation>
    <scope>NUCLEOTIDE SEQUENCE [LARGE SCALE GENOMIC DNA]</scope>
    <source>
        <strain evidence="12 13">CPCC 202699</strain>
    </source>
</reference>
<feature type="transmembrane region" description="Helical" evidence="9">
    <location>
        <begin position="183"/>
        <end position="202"/>
    </location>
</feature>
<dbReference type="Gene3D" id="2.60.40.1220">
    <property type="match status" value="1"/>
</dbReference>
<keyword evidence="13" id="KW-1185">Reference proteome</keyword>
<comment type="subcellular location">
    <subcellularLocation>
        <location evidence="1">Cell membrane</location>
        <topology evidence="1">Multi-pass membrane protein</topology>
    </subcellularLocation>
</comment>
<evidence type="ECO:0000256" key="9">
    <source>
        <dbReference type="SAM" id="Phobius"/>
    </source>
</evidence>
<feature type="transmembrane region" description="Helical" evidence="9">
    <location>
        <begin position="263"/>
        <end position="284"/>
    </location>
</feature>
<dbReference type="InterPro" id="IPR008457">
    <property type="entry name" value="Cu-R_CopD_dom"/>
</dbReference>
<dbReference type="GO" id="GO:0005886">
    <property type="term" value="C:plasma membrane"/>
    <property type="evidence" value="ECO:0007669"/>
    <property type="project" value="UniProtKB-SubCell"/>
</dbReference>
<feature type="transmembrane region" description="Helical" evidence="9">
    <location>
        <begin position="296"/>
        <end position="317"/>
    </location>
</feature>
<evidence type="ECO:0000259" key="11">
    <source>
        <dbReference type="Pfam" id="PF05425"/>
    </source>
</evidence>
<evidence type="ECO:0000313" key="12">
    <source>
        <dbReference type="EMBL" id="SDX62591.1"/>
    </source>
</evidence>
<feature type="transmembrane region" description="Helical" evidence="9">
    <location>
        <begin position="233"/>
        <end position="251"/>
    </location>
</feature>
<dbReference type="AlphaFoldDB" id="A0A1H3D866"/>
<dbReference type="Pfam" id="PF04234">
    <property type="entry name" value="CopC"/>
    <property type="match status" value="1"/>
</dbReference>
<evidence type="ECO:0000256" key="8">
    <source>
        <dbReference type="ARBA" id="ARBA00023136"/>
    </source>
</evidence>
<dbReference type="InterPro" id="IPR007348">
    <property type="entry name" value="CopC_dom"/>
</dbReference>
<evidence type="ECO:0000256" key="1">
    <source>
        <dbReference type="ARBA" id="ARBA00004651"/>
    </source>
</evidence>
<feature type="transmembrane region" description="Helical" evidence="9">
    <location>
        <begin position="358"/>
        <end position="384"/>
    </location>
</feature>
<keyword evidence="8 9" id="KW-0472">Membrane</keyword>
<dbReference type="PANTHER" id="PTHR34820">
    <property type="entry name" value="INNER MEMBRANE PROTEIN YEBZ"/>
    <property type="match status" value="1"/>
</dbReference>
<dbReference type="GO" id="GO:0005507">
    <property type="term" value="F:copper ion binding"/>
    <property type="evidence" value="ECO:0007669"/>
    <property type="project" value="InterPro"/>
</dbReference>